<accession>R7U2E1</accession>
<feature type="region of interest" description="Disordered" evidence="1">
    <location>
        <begin position="292"/>
        <end position="333"/>
    </location>
</feature>
<keyword evidence="4" id="KW-1185">Reference proteome</keyword>
<dbReference type="EnsemblMetazoa" id="CapteT220805">
    <property type="protein sequence ID" value="CapteP220805"/>
    <property type="gene ID" value="CapteG220805"/>
</dbReference>
<dbReference type="AlphaFoldDB" id="R7U2E1"/>
<evidence type="ECO:0000313" key="4">
    <source>
        <dbReference type="Proteomes" id="UP000014760"/>
    </source>
</evidence>
<proteinExistence type="predicted"/>
<dbReference type="EMBL" id="AMQN01001851">
    <property type="status" value="NOT_ANNOTATED_CDS"/>
    <property type="molecule type" value="Genomic_DNA"/>
</dbReference>
<evidence type="ECO:0000313" key="3">
    <source>
        <dbReference type="EnsemblMetazoa" id="CapteP220805"/>
    </source>
</evidence>
<evidence type="ECO:0000256" key="1">
    <source>
        <dbReference type="SAM" id="MobiDB-lite"/>
    </source>
</evidence>
<organism evidence="2">
    <name type="scientific">Capitella teleta</name>
    <name type="common">Polychaete worm</name>
    <dbReference type="NCBI Taxonomy" id="283909"/>
    <lineage>
        <taxon>Eukaryota</taxon>
        <taxon>Metazoa</taxon>
        <taxon>Spiralia</taxon>
        <taxon>Lophotrochozoa</taxon>
        <taxon>Annelida</taxon>
        <taxon>Polychaeta</taxon>
        <taxon>Sedentaria</taxon>
        <taxon>Scolecida</taxon>
        <taxon>Capitellidae</taxon>
        <taxon>Capitella</taxon>
    </lineage>
</organism>
<name>R7U2E1_CAPTE</name>
<dbReference type="Proteomes" id="UP000014760">
    <property type="component" value="Unassembled WGS sequence"/>
</dbReference>
<gene>
    <name evidence="2" type="ORF">CAPTEDRAFT_220805</name>
</gene>
<protein>
    <submittedName>
        <fullName evidence="2 3">Uncharacterized protein</fullName>
    </submittedName>
</protein>
<sequence length="341" mass="39234">MGVASYGWRSAPQVPVGSRPYIPDWNQLREICIGQVPQNSEDSASSLDTRRKNSFDGLPASIYAYTTTCLCTWRRGGTTTRRNESLEWPLLLLVGCLETVGAWNVENLQINNNKLNNNCNYNDTNVFMRCSIILFALCKRIQCLTQQACNPDSIASPAILTLHFQDRLSTGNVTIWFLFQDKMASMWMREAKRRRILCERRPVIRNAADLLMRQSHKSAFVQETAHLEVLAKIPTYIRQLGIIWNFTASAGIRSGEFYRRIRRHENEKQLQEQEEKEMAHEDRMILKEVEELKESNGNGKITERELKKEEEKDEEERKGKGLIENESEGKAGTGVCRVLCR</sequence>
<feature type="compositionally biased region" description="Basic and acidic residues" evidence="1">
    <location>
        <begin position="301"/>
        <end position="329"/>
    </location>
</feature>
<reference evidence="3" key="3">
    <citation type="submission" date="2015-06" db="UniProtKB">
        <authorList>
            <consortium name="EnsemblMetazoa"/>
        </authorList>
    </citation>
    <scope>IDENTIFICATION</scope>
</reference>
<dbReference type="HOGENOM" id="CLU_814436_0_0_1"/>
<reference evidence="2 4" key="2">
    <citation type="journal article" date="2013" name="Nature">
        <title>Insights into bilaterian evolution from three spiralian genomes.</title>
        <authorList>
            <person name="Simakov O."/>
            <person name="Marletaz F."/>
            <person name="Cho S.J."/>
            <person name="Edsinger-Gonzales E."/>
            <person name="Havlak P."/>
            <person name="Hellsten U."/>
            <person name="Kuo D.H."/>
            <person name="Larsson T."/>
            <person name="Lv J."/>
            <person name="Arendt D."/>
            <person name="Savage R."/>
            <person name="Osoegawa K."/>
            <person name="de Jong P."/>
            <person name="Grimwood J."/>
            <person name="Chapman J.A."/>
            <person name="Shapiro H."/>
            <person name="Aerts A."/>
            <person name="Otillar R.P."/>
            <person name="Terry A.Y."/>
            <person name="Boore J.L."/>
            <person name="Grigoriev I.V."/>
            <person name="Lindberg D.R."/>
            <person name="Seaver E.C."/>
            <person name="Weisblat D.A."/>
            <person name="Putnam N.H."/>
            <person name="Rokhsar D.S."/>
        </authorList>
    </citation>
    <scope>NUCLEOTIDE SEQUENCE</scope>
    <source>
        <strain evidence="2 4">I ESC-2004</strain>
    </source>
</reference>
<dbReference type="EMBL" id="KB306105">
    <property type="protein sequence ID" value="ELU00175.1"/>
    <property type="molecule type" value="Genomic_DNA"/>
</dbReference>
<reference evidence="4" key="1">
    <citation type="submission" date="2012-12" db="EMBL/GenBank/DDBJ databases">
        <authorList>
            <person name="Hellsten U."/>
            <person name="Grimwood J."/>
            <person name="Chapman J.A."/>
            <person name="Shapiro H."/>
            <person name="Aerts A."/>
            <person name="Otillar R.P."/>
            <person name="Terry A.Y."/>
            <person name="Boore J.L."/>
            <person name="Simakov O."/>
            <person name="Marletaz F."/>
            <person name="Cho S.-J."/>
            <person name="Edsinger-Gonzales E."/>
            <person name="Havlak P."/>
            <person name="Kuo D.-H."/>
            <person name="Larsson T."/>
            <person name="Lv J."/>
            <person name="Arendt D."/>
            <person name="Savage R."/>
            <person name="Osoegawa K."/>
            <person name="de Jong P."/>
            <person name="Lindberg D.R."/>
            <person name="Seaver E.C."/>
            <person name="Weisblat D.A."/>
            <person name="Putnam N.H."/>
            <person name="Grigoriev I.V."/>
            <person name="Rokhsar D.S."/>
        </authorList>
    </citation>
    <scope>NUCLEOTIDE SEQUENCE</scope>
    <source>
        <strain evidence="4">I ESC-2004</strain>
    </source>
</reference>
<evidence type="ECO:0000313" key="2">
    <source>
        <dbReference type="EMBL" id="ELU00175.1"/>
    </source>
</evidence>